<gene>
    <name evidence="2" type="ORF">AB1Y20_003017</name>
</gene>
<dbReference type="InterPro" id="IPR041667">
    <property type="entry name" value="Cupin_8"/>
</dbReference>
<dbReference type="SUPFAM" id="SSF51197">
    <property type="entry name" value="Clavaminate synthase-like"/>
    <property type="match status" value="1"/>
</dbReference>
<dbReference type="Proteomes" id="UP001515480">
    <property type="component" value="Unassembled WGS sequence"/>
</dbReference>
<feature type="domain" description="JmjC" evidence="1">
    <location>
        <begin position="1"/>
        <end position="138"/>
    </location>
</feature>
<name>A0AB34JC21_PRYPA</name>
<dbReference type="PROSITE" id="PS51184">
    <property type="entry name" value="JMJC"/>
    <property type="match status" value="1"/>
</dbReference>
<comment type="caution">
    <text evidence="2">The sequence shown here is derived from an EMBL/GenBank/DDBJ whole genome shotgun (WGS) entry which is preliminary data.</text>
</comment>
<accession>A0AB34JC21</accession>
<dbReference type="AlphaFoldDB" id="A0AB34JC21"/>
<reference evidence="2 3" key="1">
    <citation type="journal article" date="2024" name="Science">
        <title>Giant polyketide synthase enzymes in the biosynthesis of giant marine polyether toxins.</title>
        <authorList>
            <person name="Fallon T.R."/>
            <person name="Shende V.V."/>
            <person name="Wierzbicki I.H."/>
            <person name="Pendleton A.L."/>
            <person name="Watervoot N.F."/>
            <person name="Auber R.P."/>
            <person name="Gonzalez D.J."/>
            <person name="Wisecaver J.H."/>
            <person name="Moore B.S."/>
        </authorList>
    </citation>
    <scope>NUCLEOTIDE SEQUENCE [LARGE SCALE GENOMIC DNA]</scope>
    <source>
        <strain evidence="2 3">12B1</strain>
    </source>
</reference>
<dbReference type="InterPro" id="IPR014710">
    <property type="entry name" value="RmlC-like_jellyroll"/>
</dbReference>
<organism evidence="2 3">
    <name type="scientific">Prymnesium parvum</name>
    <name type="common">Toxic golden alga</name>
    <dbReference type="NCBI Taxonomy" id="97485"/>
    <lineage>
        <taxon>Eukaryota</taxon>
        <taxon>Haptista</taxon>
        <taxon>Haptophyta</taxon>
        <taxon>Prymnesiophyceae</taxon>
        <taxon>Prymnesiales</taxon>
        <taxon>Prymnesiaceae</taxon>
        <taxon>Prymnesium</taxon>
    </lineage>
</organism>
<dbReference type="PANTHER" id="PTHR12461">
    <property type="entry name" value="HYPOXIA-INDUCIBLE FACTOR 1 ALPHA INHIBITOR-RELATED"/>
    <property type="match status" value="1"/>
</dbReference>
<dbReference type="EMBL" id="JBGBPQ010000010">
    <property type="protein sequence ID" value="KAL1518732.1"/>
    <property type="molecule type" value="Genomic_DNA"/>
</dbReference>
<evidence type="ECO:0000313" key="2">
    <source>
        <dbReference type="EMBL" id="KAL1518732.1"/>
    </source>
</evidence>
<dbReference type="InterPro" id="IPR003347">
    <property type="entry name" value="JmjC_dom"/>
</dbReference>
<dbReference type="Gene3D" id="2.60.120.10">
    <property type="entry name" value="Jelly Rolls"/>
    <property type="match status" value="1"/>
</dbReference>
<dbReference type="Pfam" id="PF13621">
    <property type="entry name" value="Cupin_8"/>
    <property type="match status" value="1"/>
</dbReference>
<dbReference type="PANTHER" id="PTHR12461:SF105">
    <property type="entry name" value="HYPOXIA-INDUCIBLE FACTOR 1-ALPHA INHIBITOR"/>
    <property type="match status" value="1"/>
</dbReference>
<proteinExistence type="predicted"/>
<evidence type="ECO:0000313" key="3">
    <source>
        <dbReference type="Proteomes" id="UP001515480"/>
    </source>
</evidence>
<protein>
    <recommendedName>
        <fullName evidence="1">JmjC domain-containing protein</fullName>
    </recommendedName>
</protein>
<sequence>MSSTHPTPPHCHFRRLNLDHSLMHEQIKGTKRFILFPPSASHDMYVYPRLHPSTRQSQVDLRSYAIDRFPRFKKWANATSPRLGTRPLETVLSPGDILYLPPYYWHRASVVGNETAISIGVYTQSLPLTAYPLFKQHGLPWPPHAGAGERIATFREYAIAIAAQLPPSLGQSHVRAGGFACAVLQRCVCLADADATAEGDGAVRRRLKRWVADRYAAIDDPRVVRGVGELVCRSDAAFARLLPSEAPRLPHSRTAWVRTHARALRTNVQQLPNRGEYFSAEAWELELTSLLEDVAGAAVGAELALQLLEWVVGSPVLTTEKCERELHYDGHISTSID</sequence>
<evidence type="ECO:0000259" key="1">
    <source>
        <dbReference type="PROSITE" id="PS51184"/>
    </source>
</evidence>
<keyword evidence="3" id="KW-1185">Reference proteome</keyword>
<dbReference type="CDD" id="cd02208">
    <property type="entry name" value="cupin_RmlC-like"/>
    <property type="match status" value="1"/>
</dbReference>